<dbReference type="VEuPathDB" id="TriTrypDB:LDHU3_33.1940"/>
<dbReference type="Proteomes" id="UP000318447">
    <property type="component" value="Unassembled WGS sequence"/>
</dbReference>
<dbReference type="PANTHER" id="PTHR44489">
    <property type="match status" value="1"/>
</dbReference>
<keyword evidence="3" id="KW-0689">Ribosomal protein</keyword>
<dbReference type="VEuPathDB" id="TriTrypDB:LdCL_330019300"/>
<evidence type="ECO:0000313" key="8">
    <source>
        <dbReference type="EMBL" id="TPP53744.1"/>
    </source>
</evidence>
<accession>A0A504XYP9</accession>
<dbReference type="SMART" id="SM00320">
    <property type="entry name" value="WD40"/>
    <property type="match status" value="10"/>
</dbReference>
<dbReference type="FunFam" id="2.130.10.10:FF:001232">
    <property type="entry name" value="WD domain, G-beta repeat, putative"/>
    <property type="match status" value="1"/>
</dbReference>
<comment type="caution">
    <text evidence="8">The sequence shown here is derived from an EMBL/GenBank/DDBJ whole genome shotgun (WGS) entry which is preliminary data.</text>
</comment>
<dbReference type="InterPro" id="IPR015943">
    <property type="entry name" value="WD40/YVTN_repeat-like_dom_sf"/>
</dbReference>
<sequence length="1559" mass="166794">MPAMARLRAVSPSVKAREATAVYSETKCFHAKGAVVAMATSHNSTMWLAMQDGRVEVRDVHTGQVVHTFAVAGVRQRRNKVWCMLSVYDVVHQEAQLWMGMSSGAIEVYTENYQLRRQLSKHLSGVYCLAQYRGDVAYAGSSDFTITQWRVADGRLLRVLAGHSNYVRCLYAEGNALVSGSDDSTVRVWDTASGASLQQYSHLHRESGGVSAFCRVGTAMWSGDQSGVIAVWRLKDGKVLLVCRQVQGRVMSLRKVGARVYAGSAEGCIYVFNAGDCTVVNRLDDHVGSSISAIACAVEVNRYFVWSGSADNTIQCWHHDEHQPMTAEREGALDMRWYYTTQLPYLQANEALLEQQRELAELMVLASGSDDAVRSFLDSLGDGRETAAARYWLLDGKVKQMQKRYDTTEEATRAIDAAVERKTHTLEVLRRQLARLTETLSSAKQRPPVPSSSVAAVSAVPGGASVPASPTATEPPAVLAGVAPPLVTVSPPPDLSALSTSSPLGTARTSSAPCIVTEAQVTLSRSYEPVLSSLPPPPKAAQQHSVASELLVNDRILVVPAPPLSIATVGDVVWITFSDGEVEVRNTRTGEVVRRFEPAVSAVPASGPSDSAAVGFLSSVTNRMSAVGVGGATGTSAPLKRHSYKDTATALTVHSAAVVRALLAVPTADGEMHVWMGLSNGCIEVHDGDTFPSRSGETAVGASNRPSTGSLIALLRKHTAAVTSLAEFGGYVYSGSEDHQILQWRACQYMYARFFSSHCPHDGPVRCLYAEGNALVSGSDDCTVKVWDIGEGSMRLTGYFHSQSGGVLALCRVGELMWSGDASGQVVRWHLRTCEAVGIHAPHSGRVLSLCRVGHRVYSGSSDGTMGIFDAASGQLLQRITDQALGWVSAVECPAKLSRFVVWSCSADGAVRCWYQDEYASMSADEARFDDGSWYDSGSTPYREFRASVGQRTQRLKQQLEAIEHRDNQAMALLRHCSTVFGGSVLEREMQQRRLQDQLAQLGERCRVAEERLATKRSNIAQMDRDIAAALALLQNTRCELNLLIPGEAERVLSSLPAVTTEDLVAYTPTLASAMLGTSATAPSITTTTTDVTVPGSAVAASALPLPLAATTSTLGVGGPLSGVPLPLPPPVAVVPRLGSDGIAVPAPGSAISLQQQPSVPTAGAPVPALTADDGFRWTNPHVGNYIQRRYYGASPSLRTTDLMKRERRRGRLPRVKVEALQRDRSRSRSPPTALEAKSRSASAEANVVKPGGVALDMSNHFGPQKNVPKKSLPPWERKKLATPISGSSPRADNSTPPPGPVDATSKPLSPAAVPLPHTAVNAPAVVTRKSLSTASLTTSLQPYAPQSYTSAMSSAATADTGVPPPPVVSVPPPPPPVHPVVQAVPVSQSATVAAAAIPQGTAQPTLSASSPAAVAATDHIVQEAMRELRPYLLSPMLTVLAPHLVFQGNEQRWVVPPLGPVPLSKRKKAPSAAVASAGSWHNRYDLQPSPSFDAAQHDGSEPLVTSAATSSTRRQWTSNAVINSAKAKSNWRETYWKHVDVHRYVARRYFGAPPPLEQ</sequence>
<evidence type="ECO:0000256" key="7">
    <source>
        <dbReference type="SAM" id="MobiDB-lite"/>
    </source>
</evidence>
<dbReference type="InterPro" id="IPR018391">
    <property type="entry name" value="PQQ_b-propeller_rpt"/>
</dbReference>
<dbReference type="PROSITE" id="PS50294">
    <property type="entry name" value="WD_REPEATS_REGION"/>
    <property type="match status" value="1"/>
</dbReference>
<dbReference type="GO" id="GO:0005840">
    <property type="term" value="C:ribosome"/>
    <property type="evidence" value="ECO:0007669"/>
    <property type="project" value="UniProtKB-KW"/>
</dbReference>
<feature type="coiled-coil region" evidence="6">
    <location>
        <begin position="419"/>
        <end position="446"/>
    </location>
</feature>
<feature type="compositionally biased region" description="Basic residues" evidence="7">
    <location>
        <begin position="1206"/>
        <end position="1215"/>
    </location>
</feature>
<reference evidence="9" key="1">
    <citation type="submission" date="2019-02" db="EMBL/GenBank/DDBJ databases">
        <title>FDA dAtabase for Regulatory Grade micrObial Sequences (FDA-ARGOS): Supporting development and validation of Infectious Disease Dx tests.</title>
        <authorList>
            <person name="Duncan R."/>
            <person name="Fisher C."/>
            <person name="Tallon L."/>
            <person name="Sadzewicz L."/>
            <person name="Sengamalay N."/>
            <person name="Ott S."/>
            <person name="Godinez A."/>
            <person name="Nagaraj S."/>
            <person name="Vavikolanu K."/>
            <person name="Nadendla S."/>
            <person name="Aluvathingal J."/>
            <person name="Sichtig H."/>
        </authorList>
    </citation>
    <scope>NUCLEOTIDE SEQUENCE [LARGE SCALE GENOMIC DNA]</scope>
    <source>
        <strain evidence="9">FDAARGOS_361</strain>
    </source>
</reference>
<protein>
    <submittedName>
        <fullName evidence="8">WD domain, G-beta repeat family protein</fullName>
    </submittedName>
</protein>
<feature type="repeat" description="WD" evidence="5">
    <location>
        <begin position="160"/>
        <end position="199"/>
    </location>
</feature>
<feature type="coiled-coil region" evidence="6">
    <location>
        <begin position="992"/>
        <end position="1019"/>
    </location>
</feature>
<dbReference type="PRINTS" id="PR00320">
    <property type="entry name" value="GPROTEINBRPT"/>
</dbReference>
<keyword evidence="1 5" id="KW-0853">WD repeat</keyword>
<feature type="region of interest" description="Disordered" evidence="7">
    <location>
        <begin position="1202"/>
        <end position="1316"/>
    </location>
</feature>
<dbReference type="InterPro" id="IPR044715">
    <property type="entry name" value="WDR86-like"/>
</dbReference>
<evidence type="ECO:0000313" key="9">
    <source>
        <dbReference type="Proteomes" id="UP000318447"/>
    </source>
</evidence>
<dbReference type="Gene3D" id="2.130.10.10">
    <property type="entry name" value="YVTN repeat-like/Quinoprotein amine dehydrogenase"/>
    <property type="match status" value="2"/>
</dbReference>
<dbReference type="VEuPathDB" id="TriTrypDB:LdCL_330019100"/>
<keyword evidence="4" id="KW-0687">Ribonucleoprotein</keyword>
<dbReference type="FunFam" id="2.130.10.10:FF:002804">
    <property type="entry name" value="Uncharacterized protein"/>
    <property type="match status" value="1"/>
</dbReference>
<dbReference type="SMART" id="SM00564">
    <property type="entry name" value="PQQ"/>
    <property type="match status" value="5"/>
</dbReference>
<dbReference type="SUPFAM" id="SSF50978">
    <property type="entry name" value="WD40 repeat-like"/>
    <property type="match status" value="2"/>
</dbReference>
<dbReference type="VEuPathDB" id="TriTrypDB:LdBPK_331290.1"/>
<feature type="compositionally biased region" description="Basic and acidic residues" evidence="7">
    <location>
        <begin position="1216"/>
        <end position="1227"/>
    </location>
</feature>
<dbReference type="PANTHER" id="PTHR44489:SF11">
    <property type="entry name" value="WD REPEAT DOMAIN 86"/>
    <property type="match status" value="1"/>
</dbReference>
<dbReference type="VEuPathDB" id="TriTrypDB:LdCL_330019200"/>
<dbReference type="VEuPathDB" id="TriTrypDB:LdBPK_331310.1"/>
<evidence type="ECO:0000256" key="5">
    <source>
        <dbReference type="PROSITE-ProRule" id="PRU00221"/>
    </source>
</evidence>
<keyword evidence="2" id="KW-0677">Repeat</keyword>
<organism evidence="8 9">
    <name type="scientific">Leishmania donovani</name>
    <dbReference type="NCBI Taxonomy" id="5661"/>
    <lineage>
        <taxon>Eukaryota</taxon>
        <taxon>Discoba</taxon>
        <taxon>Euglenozoa</taxon>
        <taxon>Kinetoplastea</taxon>
        <taxon>Metakinetoplastina</taxon>
        <taxon>Trypanosomatida</taxon>
        <taxon>Trypanosomatidae</taxon>
        <taxon>Leishmaniinae</taxon>
        <taxon>Leishmania</taxon>
    </lineage>
</organism>
<dbReference type="Pfam" id="PF00400">
    <property type="entry name" value="WD40"/>
    <property type="match status" value="3"/>
</dbReference>
<name>A0A504XYP9_LEIDO</name>
<evidence type="ECO:0000256" key="2">
    <source>
        <dbReference type="ARBA" id="ARBA00022737"/>
    </source>
</evidence>
<dbReference type="InterPro" id="IPR020472">
    <property type="entry name" value="WD40_PAC1"/>
</dbReference>
<evidence type="ECO:0000256" key="1">
    <source>
        <dbReference type="ARBA" id="ARBA00022574"/>
    </source>
</evidence>
<feature type="compositionally biased region" description="Polar residues" evidence="7">
    <location>
        <begin position="1285"/>
        <end position="1295"/>
    </location>
</feature>
<feature type="repeat" description="WD" evidence="5">
    <location>
        <begin position="771"/>
        <end position="797"/>
    </location>
</feature>
<proteinExistence type="predicted"/>
<dbReference type="VEuPathDB" id="TriTrypDB:LDHU3_33.1950"/>
<evidence type="ECO:0000256" key="4">
    <source>
        <dbReference type="ARBA" id="ARBA00023274"/>
    </source>
</evidence>
<dbReference type="EMBL" id="RHLC01000007">
    <property type="protein sequence ID" value="TPP53744.1"/>
    <property type="molecule type" value="Genomic_DNA"/>
</dbReference>
<gene>
    <name evidence="8" type="ORF">CGC21_37975</name>
</gene>
<dbReference type="InterPro" id="IPR001680">
    <property type="entry name" value="WD40_rpt"/>
</dbReference>
<evidence type="ECO:0000256" key="6">
    <source>
        <dbReference type="SAM" id="Coils"/>
    </source>
</evidence>
<dbReference type="VEuPathDB" id="TriTrypDB:LdBPK_331300.1"/>
<dbReference type="InterPro" id="IPR036322">
    <property type="entry name" value="WD40_repeat_dom_sf"/>
</dbReference>
<evidence type="ECO:0000256" key="3">
    <source>
        <dbReference type="ARBA" id="ARBA00022980"/>
    </source>
</evidence>
<dbReference type="InterPro" id="IPR019775">
    <property type="entry name" value="WD40_repeat_CS"/>
</dbReference>
<feature type="region of interest" description="Disordered" evidence="7">
    <location>
        <begin position="1487"/>
        <end position="1512"/>
    </location>
</feature>
<dbReference type="PROSITE" id="PS00678">
    <property type="entry name" value="WD_REPEATS_1"/>
    <property type="match status" value="2"/>
</dbReference>
<dbReference type="PROSITE" id="PS50082">
    <property type="entry name" value="WD_REPEATS_2"/>
    <property type="match status" value="2"/>
</dbReference>
<dbReference type="VEuPathDB" id="TriTrypDB:LDHU3_33.1960"/>
<dbReference type="GO" id="GO:1990904">
    <property type="term" value="C:ribonucleoprotein complex"/>
    <property type="evidence" value="ECO:0007669"/>
    <property type="project" value="UniProtKB-KW"/>
</dbReference>
<keyword evidence="6" id="KW-0175">Coiled coil</keyword>